<name>A0A1J5RTQ8_9ZZZZ</name>
<dbReference type="Pfam" id="PF11818">
    <property type="entry name" value="DUF3340"/>
    <property type="match status" value="1"/>
</dbReference>
<dbReference type="NCBIfam" id="TIGR00225">
    <property type="entry name" value="prc"/>
    <property type="match status" value="1"/>
</dbReference>
<dbReference type="InterPro" id="IPR020992">
    <property type="entry name" value="Tail_Prtase_C"/>
</dbReference>
<organism evidence="6">
    <name type="scientific">mine drainage metagenome</name>
    <dbReference type="NCBI Taxonomy" id="410659"/>
    <lineage>
        <taxon>unclassified sequences</taxon>
        <taxon>metagenomes</taxon>
        <taxon>ecological metagenomes</taxon>
    </lineage>
</organism>
<evidence type="ECO:0000259" key="5">
    <source>
        <dbReference type="PROSITE" id="PS50106"/>
    </source>
</evidence>
<accession>A0A1J5RTQ8</accession>
<dbReference type="GO" id="GO:0004252">
    <property type="term" value="F:serine-type endopeptidase activity"/>
    <property type="evidence" value="ECO:0007669"/>
    <property type="project" value="UniProtKB-EC"/>
</dbReference>
<dbReference type="Gene3D" id="3.90.226.10">
    <property type="entry name" value="2-enoyl-CoA Hydratase, Chain A, domain 1"/>
    <property type="match status" value="1"/>
</dbReference>
<dbReference type="AlphaFoldDB" id="A0A1J5RTQ8"/>
<dbReference type="Gene3D" id="2.30.42.10">
    <property type="match status" value="1"/>
</dbReference>
<dbReference type="EMBL" id="MLJW01000166">
    <property type="protein sequence ID" value="OIQ95460.1"/>
    <property type="molecule type" value="Genomic_DNA"/>
</dbReference>
<dbReference type="SUPFAM" id="SSF52096">
    <property type="entry name" value="ClpP/crotonase"/>
    <property type="match status" value="1"/>
</dbReference>
<dbReference type="InterPro" id="IPR029045">
    <property type="entry name" value="ClpP/crotonase-like_dom_sf"/>
</dbReference>
<evidence type="ECO:0000256" key="3">
    <source>
        <dbReference type="ARBA" id="ARBA00022801"/>
    </source>
</evidence>
<dbReference type="PANTHER" id="PTHR32060:SF22">
    <property type="entry name" value="CARBOXYL-TERMINAL-PROCESSING PEPTIDASE 3, CHLOROPLASTIC"/>
    <property type="match status" value="1"/>
</dbReference>
<keyword evidence="2 6" id="KW-0645">Protease</keyword>
<sequence>MKNKLMWMFLAFAVATQAVALDASRTALPLQPLQEESQAAHLSAEILTRYQYRRVPLDDAASSKIFDNYLKSLDGEKIYFLQTDIERFAYARTKLDDAILGEDLSIPFEIFNVYRQRISARIAYARSLLRKGFDFERKESYQYMREKAPWPRSEDEMNDLWRKRVKNDWLRLKLAGKDPKSIADTLDKRYENILGSIAKVKSEDVFQIFMNAYATSVDPHTNYFGVRASEDFDISMSLSLVGIGAVLQTKDEYTTIRELLAGSPAALSGKLKIGDRIVGVGQGDNGPITDVMGWRIDDAVALIRGAEDSVVVLDVLPASAGPDDKHNLIRLVRKKISLDKQAAKKSVIEVKDGTATRRIGVITLPGFYQDMAARQKGDKDFKSASRDVSRLLAELKKDKVDSVLVDLRNNGGGSLDEAIELTGLFIDKGPVLQQRDSKGEVTVNSDTHPGVAWDGPLGVLINRGSASASEIFAAAIQDYGRGLVIGETSFGKGTVQTVLDLDRLEKNDKPKFGELKMTIAQFFRINGGTTQLRGVIPDISLPMITDAEDFGESSYDNALPWSQIQPAAYTPAGNLAGIVPQLKSIHDDRISKDKDFQALREDIAEFDAQRKKNLISLNETDRRKERAVQEARILAREKADTTDKAGNAADKKPLVADGAAFEDDGLQSNERNLAADLAIEKARKNAKDVLLNEAAHILGDEVGLLKANASLASTVLPKQETH</sequence>
<dbReference type="InterPro" id="IPR004447">
    <property type="entry name" value="Peptidase_S41A"/>
</dbReference>
<dbReference type="InterPro" id="IPR005151">
    <property type="entry name" value="Tail-specific_protease"/>
</dbReference>
<evidence type="ECO:0000256" key="4">
    <source>
        <dbReference type="ARBA" id="ARBA00022825"/>
    </source>
</evidence>
<proteinExistence type="inferred from homology"/>
<evidence type="ECO:0000256" key="2">
    <source>
        <dbReference type="ARBA" id="ARBA00022670"/>
    </source>
</evidence>
<dbReference type="InterPro" id="IPR040573">
    <property type="entry name" value="TSP_N"/>
</dbReference>
<dbReference type="InterPro" id="IPR036034">
    <property type="entry name" value="PDZ_sf"/>
</dbReference>
<dbReference type="Pfam" id="PF03572">
    <property type="entry name" value="Peptidase_S41"/>
    <property type="match status" value="1"/>
</dbReference>
<dbReference type="Pfam" id="PF17804">
    <property type="entry name" value="TSP_NTD"/>
    <property type="match status" value="1"/>
</dbReference>
<reference evidence="6" key="1">
    <citation type="submission" date="2016-10" db="EMBL/GenBank/DDBJ databases">
        <title>Sequence of Gallionella enrichment culture.</title>
        <authorList>
            <person name="Poehlein A."/>
            <person name="Muehling M."/>
            <person name="Daniel R."/>
        </authorList>
    </citation>
    <scope>NUCLEOTIDE SEQUENCE</scope>
</reference>
<dbReference type="GO" id="GO:0007165">
    <property type="term" value="P:signal transduction"/>
    <property type="evidence" value="ECO:0007669"/>
    <property type="project" value="TreeGrafter"/>
</dbReference>
<comment type="caution">
    <text evidence="6">The sequence shown here is derived from an EMBL/GenBank/DDBJ whole genome shotgun (WGS) entry which is preliminary data.</text>
</comment>
<dbReference type="SUPFAM" id="SSF50156">
    <property type="entry name" value="PDZ domain-like"/>
    <property type="match status" value="1"/>
</dbReference>
<dbReference type="SMART" id="SM00228">
    <property type="entry name" value="PDZ"/>
    <property type="match status" value="1"/>
</dbReference>
<dbReference type="InterPro" id="IPR001478">
    <property type="entry name" value="PDZ"/>
</dbReference>
<dbReference type="SMART" id="SM00245">
    <property type="entry name" value="TSPc"/>
    <property type="match status" value="1"/>
</dbReference>
<dbReference type="Pfam" id="PF00595">
    <property type="entry name" value="PDZ"/>
    <property type="match status" value="1"/>
</dbReference>
<dbReference type="GO" id="GO:0006508">
    <property type="term" value="P:proteolysis"/>
    <property type="evidence" value="ECO:0007669"/>
    <property type="project" value="UniProtKB-KW"/>
</dbReference>
<dbReference type="GO" id="GO:0030288">
    <property type="term" value="C:outer membrane-bounded periplasmic space"/>
    <property type="evidence" value="ECO:0007669"/>
    <property type="project" value="TreeGrafter"/>
</dbReference>
<gene>
    <name evidence="6" type="primary">prc_4</name>
    <name evidence="6" type="ORF">GALL_225230</name>
</gene>
<protein>
    <submittedName>
        <fullName evidence="6">Tail-specific protease</fullName>
        <ecNumber evidence="6">3.4.21.102</ecNumber>
    </submittedName>
</protein>
<dbReference type="FunFam" id="3.90.226.10:FF:000090">
    <property type="entry name" value="Tail-specific protease"/>
    <property type="match status" value="1"/>
</dbReference>
<evidence type="ECO:0000256" key="1">
    <source>
        <dbReference type="ARBA" id="ARBA00009179"/>
    </source>
</evidence>
<feature type="domain" description="PDZ" evidence="5">
    <location>
        <begin position="233"/>
        <end position="312"/>
    </location>
</feature>
<dbReference type="EC" id="3.4.21.102" evidence="6"/>
<dbReference type="PROSITE" id="PS50106">
    <property type="entry name" value="PDZ"/>
    <property type="match status" value="1"/>
</dbReference>
<comment type="similarity">
    <text evidence="1">Belongs to the peptidase S41A family.</text>
</comment>
<keyword evidence="3 6" id="KW-0378">Hydrolase</keyword>
<dbReference type="PANTHER" id="PTHR32060">
    <property type="entry name" value="TAIL-SPECIFIC PROTEASE"/>
    <property type="match status" value="1"/>
</dbReference>
<dbReference type="CDD" id="cd07560">
    <property type="entry name" value="Peptidase_S41_CPP"/>
    <property type="match status" value="1"/>
</dbReference>
<keyword evidence="4" id="KW-0720">Serine protease</keyword>
<evidence type="ECO:0000313" key="6">
    <source>
        <dbReference type="EMBL" id="OIQ95460.1"/>
    </source>
</evidence>